<dbReference type="SUPFAM" id="SSF56935">
    <property type="entry name" value="Porins"/>
    <property type="match status" value="1"/>
</dbReference>
<evidence type="ECO:0000313" key="4">
    <source>
        <dbReference type="Proteomes" id="UP000245506"/>
    </source>
</evidence>
<feature type="domain" description="Porin" evidence="2">
    <location>
        <begin position="9"/>
        <end position="295"/>
    </location>
</feature>
<dbReference type="InterPro" id="IPR033900">
    <property type="entry name" value="Gram_neg_porin_domain"/>
</dbReference>
<dbReference type="AlphaFoldDB" id="A0A317C3C9"/>
<dbReference type="GO" id="GO:0016020">
    <property type="term" value="C:membrane"/>
    <property type="evidence" value="ECO:0007669"/>
    <property type="project" value="InterPro"/>
</dbReference>
<sequence>MKKLILASAIAAITASTVATAADLYTNDGVTVSVDGNYEVQIIQEIGENESGEVEFDDLQLDFGVNYKLGNGMVAFGNLGLDWASEADGIFDGGTDGIIENDDDIIDTAYVGLKVGGLSTSLGRQYWGSDDFGVEKSFEMDGGNAFPTTGGSDTVKFAYAASNYGATLSHDLEEDDESATDLLLTTKLGPVDLGVVYQDYKSVPGADSVETYGIMASADIGRANVGIDYSDNDTDSYTNVAVGFPIMPKTEMAVGATYADLEGQEDIVQYYGNVTRNLNSNVSVFAEIGDNDVDASDLGYMAGMKIAF</sequence>
<dbReference type="Proteomes" id="UP000245506">
    <property type="component" value="Unassembled WGS sequence"/>
</dbReference>
<evidence type="ECO:0000256" key="1">
    <source>
        <dbReference type="SAM" id="SignalP"/>
    </source>
</evidence>
<reference evidence="3 4" key="1">
    <citation type="submission" date="2018-05" db="EMBL/GenBank/DDBJ databases">
        <title>Leucothrix arctica sp. nov., isolated from Arctic seawater.</title>
        <authorList>
            <person name="Choi A."/>
            <person name="Baek K."/>
        </authorList>
    </citation>
    <scope>NUCLEOTIDE SEQUENCE [LARGE SCALE GENOMIC DNA]</scope>
    <source>
        <strain evidence="3 4">IMCC9719</strain>
    </source>
</reference>
<comment type="caution">
    <text evidence="3">The sequence shown here is derived from an EMBL/GenBank/DDBJ whole genome shotgun (WGS) entry which is preliminary data.</text>
</comment>
<dbReference type="Gene3D" id="2.40.160.10">
    <property type="entry name" value="Porin"/>
    <property type="match status" value="1"/>
</dbReference>
<feature type="signal peptide" evidence="1">
    <location>
        <begin position="1"/>
        <end position="21"/>
    </location>
</feature>
<proteinExistence type="predicted"/>
<accession>A0A317C3C9</accession>
<feature type="chain" id="PRO_5016252950" description="Porin domain-containing protein" evidence="1">
    <location>
        <begin position="22"/>
        <end position="308"/>
    </location>
</feature>
<dbReference type="GO" id="GO:0015288">
    <property type="term" value="F:porin activity"/>
    <property type="evidence" value="ECO:0007669"/>
    <property type="project" value="InterPro"/>
</dbReference>
<keyword evidence="4" id="KW-1185">Reference proteome</keyword>
<organism evidence="3 4">
    <name type="scientific">Leucothrix arctica</name>
    <dbReference type="NCBI Taxonomy" id="1481894"/>
    <lineage>
        <taxon>Bacteria</taxon>
        <taxon>Pseudomonadati</taxon>
        <taxon>Pseudomonadota</taxon>
        <taxon>Gammaproteobacteria</taxon>
        <taxon>Thiotrichales</taxon>
        <taxon>Thiotrichaceae</taxon>
        <taxon>Leucothrix</taxon>
    </lineage>
</organism>
<dbReference type="Pfam" id="PF13609">
    <property type="entry name" value="Porin_4"/>
    <property type="match status" value="1"/>
</dbReference>
<dbReference type="EMBL" id="QGKL01000043">
    <property type="protein sequence ID" value="PWQ93134.1"/>
    <property type="molecule type" value="Genomic_DNA"/>
</dbReference>
<evidence type="ECO:0000259" key="2">
    <source>
        <dbReference type="Pfam" id="PF13609"/>
    </source>
</evidence>
<dbReference type="InterPro" id="IPR023614">
    <property type="entry name" value="Porin_dom_sf"/>
</dbReference>
<dbReference type="RefSeq" id="WP_109826692.1">
    <property type="nucleotide sequence ID" value="NZ_QGKL01000043.1"/>
</dbReference>
<evidence type="ECO:0000313" key="3">
    <source>
        <dbReference type="EMBL" id="PWQ93134.1"/>
    </source>
</evidence>
<protein>
    <recommendedName>
        <fullName evidence="2">Porin domain-containing protein</fullName>
    </recommendedName>
</protein>
<gene>
    <name evidence="3" type="ORF">DKT75_20815</name>
</gene>
<keyword evidence="1" id="KW-0732">Signal</keyword>
<name>A0A317C3C9_9GAMM</name>
<dbReference type="OrthoDB" id="5622917at2"/>